<reference evidence="1 2" key="1">
    <citation type="submission" date="2024-01" db="EMBL/GenBank/DDBJ databases">
        <title>A draft genome for the cacao thread blight pathogen Marasmiellus scandens.</title>
        <authorList>
            <person name="Baruah I.K."/>
            <person name="Leung J."/>
            <person name="Bukari Y."/>
            <person name="Amoako-Attah I."/>
            <person name="Meinhardt L.W."/>
            <person name="Bailey B.A."/>
            <person name="Cohen S.P."/>
        </authorList>
    </citation>
    <scope>NUCLEOTIDE SEQUENCE [LARGE SCALE GENOMIC DNA]</scope>
    <source>
        <strain evidence="1 2">GH-19</strain>
    </source>
</reference>
<gene>
    <name evidence="1" type="ORF">VKT23_010939</name>
</gene>
<sequence>MSKLPLLVVQYEITGHRRRTEHWDLAAIRSDQFNARIFQLKGNTDTFSFDAHEIDGIHHDRTTYLGGVLVGYVLENQLSLLETWLEQVPIWRNRTDWDCQDWVVDVLKELWMNHPGIVLPGCSSERFIRQELELEKERDQLGQDLIHERMNIW</sequence>
<protein>
    <submittedName>
        <fullName evidence="1">Uncharacterized protein</fullName>
    </submittedName>
</protein>
<dbReference type="EMBL" id="JBANRG010000022">
    <property type="protein sequence ID" value="KAK7455901.1"/>
    <property type="molecule type" value="Genomic_DNA"/>
</dbReference>
<proteinExistence type="predicted"/>
<keyword evidence="2" id="KW-1185">Reference proteome</keyword>
<dbReference type="Proteomes" id="UP001498398">
    <property type="component" value="Unassembled WGS sequence"/>
</dbReference>
<organism evidence="1 2">
    <name type="scientific">Marasmiellus scandens</name>
    <dbReference type="NCBI Taxonomy" id="2682957"/>
    <lineage>
        <taxon>Eukaryota</taxon>
        <taxon>Fungi</taxon>
        <taxon>Dikarya</taxon>
        <taxon>Basidiomycota</taxon>
        <taxon>Agaricomycotina</taxon>
        <taxon>Agaricomycetes</taxon>
        <taxon>Agaricomycetidae</taxon>
        <taxon>Agaricales</taxon>
        <taxon>Marasmiineae</taxon>
        <taxon>Omphalotaceae</taxon>
        <taxon>Marasmiellus</taxon>
    </lineage>
</organism>
<evidence type="ECO:0000313" key="1">
    <source>
        <dbReference type="EMBL" id="KAK7455901.1"/>
    </source>
</evidence>
<evidence type="ECO:0000313" key="2">
    <source>
        <dbReference type="Proteomes" id="UP001498398"/>
    </source>
</evidence>
<comment type="caution">
    <text evidence="1">The sequence shown here is derived from an EMBL/GenBank/DDBJ whole genome shotgun (WGS) entry which is preliminary data.</text>
</comment>
<name>A0ABR1JB93_9AGAR</name>
<accession>A0ABR1JB93</accession>